<dbReference type="InterPro" id="IPR036188">
    <property type="entry name" value="FAD/NAD-bd_sf"/>
</dbReference>
<evidence type="ECO:0000256" key="1">
    <source>
        <dbReference type="ARBA" id="ARBA00023002"/>
    </source>
</evidence>
<dbReference type="Gene3D" id="3.50.50.60">
    <property type="entry name" value="FAD/NAD(P)-binding domain"/>
    <property type="match status" value="1"/>
</dbReference>
<evidence type="ECO:0000313" key="4">
    <source>
        <dbReference type="Proteomes" id="UP000432015"/>
    </source>
</evidence>
<dbReference type="RefSeq" id="WP_156214279.1">
    <property type="nucleotide sequence ID" value="NZ_WOFH01000001.1"/>
</dbReference>
<proteinExistence type="predicted"/>
<dbReference type="AlphaFoldDB" id="A0A7K1KT03"/>
<organism evidence="3 4">
    <name type="scientific">Actinomadura litoris</name>
    <dbReference type="NCBI Taxonomy" id="2678616"/>
    <lineage>
        <taxon>Bacteria</taxon>
        <taxon>Bacillati</taxon>
        <taxon>Actinomycetota</taxon>
        <taxon>Actinomycetes</taxon>
        <taxon>Streptosporangiales</taxon>
        <taxon>Thermomonosporaceae</taxon>
        <taxon>Actinomadura</taxon>
    </lineage>
</organism>
<evidence type="ECO:0000259" key="2">
    <source>
        <dbReference type="Pfam" id="PF01266"/>
    </source>
</evidence>
<keyword evidence="4" id="KW-1185">Reference proteome</keyword>
<name>A0A7K1KT03_9ACTN</name>
<dbReference type="SUPFAM" id="SSF51905">
    <property type="entry name" value="FAD/NAD(P)-binding domain"/>
    <property type="match status" value="1"/>
</dbReference>
<dbReference type="Gene3D" id="3.30.9.10">
    <property type="entry name" value="D-Amino Acid Oxidase, subunit A, domain 2"/>
    <property type="match status" value="1"/>
</dbReference>
<sequence>MKAVVVGAGIMGAAVAHQLARAGASVQIVEAGRPSRGATGVTFSRLSAFDKEPHDYFRLNGAGMEEHARLAAETPLSNWYHPCGTVLLSDDEQELRRRAERYRAWGYPLAWRSETRLGPVARLPARVLHAPTEGWVNAVTLTRHLLELATRHGAVVRPETPVIGLARGAASWTVTTAGGRVLSADVVVNAAGQGAPAIAAGAGTSLALTRGPGLLLTVAIPGETLRHIVHSPEVSIRPDGPGRVLIRSGPVDRRLEDGSDLRELTQDLLARAARVLPHLAYAAVVRPRIGQRVLPEGGLPSIGAVPELPGYHEAVSHSGVVLAPLVGRLLAEEIITGRRYPGLEPFRPRPAPAG</sequence>
<comment type="caution">
    <text evidence="3">The sequence shown here is derived from an EMBL/GenBank/DDBJ whole genome shotgun (WGS) entry which is preliminary data.</text>
</comment>
<dbReference type="Proteomes" id="UP000432015">
    <property type="component" value="Unassembled WGS sequence"/>
</dbReference>
<protein>
    <submittedName>
        <fullName evidence="3">FAD-dependent oxidoreductase</fullName>
    </submittedName>
</protein>
<accession>A0A7K1KT03</accession>
<feature type="domain" description="FAD dependent oxidoreductase" evidence="2">
    <location>
        <begin position="3"/>
        <end position="332"/>
    </location>
</feature>
<dbReference type="GO" id="GO:0005737">
    <property type="term" value="C:cytoplasm"/>
    <property type="evidence" value="ECO:0007669"/>
    <property type="project" value="TreeGrafter"/>
</dbReference>
<keyword evidence="1" id="KW-0560">Oxidoreductase</keyword>
<dbReference type="PANTHER" id="PTHR13847">
    <property type="entry name" value="SARCOSINE DEHYDROGENASE-RELATED"/>
    <property type="match status" value="1"/>
</dbReference>
<gene>
    <name evidence="3" type="ORF">GNZ18_01700</name>
</gene>
<reference evidence="3 4" key="1">
    <citation type="submission" date="2019-11" db="EMBL/GenBank/DDBJ databases">
        <authorList>
            <person name="Cao P."/>
        </authorList>
    </citation>
    <scope>NUCLEOTIDE SEQUENCE [LARGE SCALE GENOMIC DNA]</scope>
    <source>
        <strain evidence="3 4">NEAU-AAG5</strain>
    </source>
</reference>
<dbReference type="GO" id="GO:0016491">
    <property type="term" value="F:oxidoreductase activity"/>
    <property type="evidence" value="ECO:0007669"/>
    <property type="project" value="UniProtKB-KW"/>
</dbReference>
<dbReference type="Pfam" id="PF01266">
    <property type="entry name" value="DAO"/>
    <property type="match status" value="1"/>
</dbReference>
<dbReference type="InterPro" id="IPR006076">
    <property type="entry name" value="FAD-dep_OxRdtase"/>
</dbReference>
<dbReference type="PANTHER" id="PTHR13847:SF289">
    <property type="entry name" value="GLYCINE OXIDASE"/>
    <property type="match status" value="1"/>
</dbReference>
<evidence type="ECO:0000313" key="3">
    <source>
        <dbReference type="EMBL" id="MUN35321.1"/>
    </source>
</evidence>
<dbReference type="EMBL" id="WOFH01000001">
    <property type="protein sequence ID" value="MUN35321.1"/>
    <property type="molecule type" value="Genomic_DNA"/>
</dbReference>